<evidence type="ECO:0000256" key="1">
    <source>
        <dbReference type="ARBA" id="ARBA00008324"/>
    </source>
</evidence>
<evidence type="ECO:0000256" key="2">
    <source>
        <dbReference type="ARBA" id="ARBA00022801"/>
    </source>
</evidence>
<sequence length="142" mass="15386">MTQQNTTDREPTDYFGLDIPLMDYMGLIPESISEGVARCRLPCRRELTNSRGHVHGGTMMSVLDFTLSAAARGNQVQVGMATIDMTTSFLAPGLGDLVVEARCLRKGGSIAFCEGEIRDEKGQLVAKASATFKLVMQRPGSD</sequence>
<evidence type="ECO:0000259" key="3">
    <source>
        <dbReference type="Pfam" id="PF03061"/>
    </source>
</evidence>
<dbReference type="GeneID" id="93120545"/>
<name>A0A158M3P0_9BORD</name>
<dbReference type="GO" id="GO:0047617">
    <property type="term" value="F:fatty acyl-CoA hydrolase activity"/>
    <property type="evidence" value="ECO:0007669"/>
    <property type="project" value="InterPro"/>
</dbReference>
<evidence type="ECO:0000313" key="4">
    <source>
        <dbReference type="EMBL" id="KAK89752.1"/>
    </source>
</evidence>
<dbReference type="AlphaFoldDB" id="A0A158M3P0"/>
<organism evidence="4 5">
    <name type="scientific">Bordetella holmesii CDC-H585-BH</name>
    <dbReference type="NCBI Taxonomy" id="1331206"/>
    <lineage>
        <taxon>Bacteria</taxon>
        <taxon>Pseudomonadati</taxon>
        <taxon>Pseudomonadota</taxon>
        <taxon>Betaproteobacteria</taxon>
        <taxon>Burkholderiales</taxon>
        <taxon>Alcaligenaceae</taxon>
        <taxon>Bordetella</taxon>
    </lineage>
</organism>
<dbReference type="PATRIC" id="fig|1331206.3.peg.2428"/>
<dbReference type="InterPro" id="IPR006683">
    <property type="entry name" value="Thioestr_dom"/>
</dbReference>
<dbReference type="RefSeq" id="WP_005012942.1">
    <property type="nucleotide sequence ID" value="NZ_JFZZ01000089.1"/>
</dbReference>
<dbReference type="Gene3D" id="3.10.129.10">
    <property type="entry name" value="Hotdog Thioesterase"/>
    <property type="match status" value="1"/>
</dbReference>
<dbReference type="SUPFAM" id="SSF54637">
    <property type="entry name" value="Thioesterase/thiol ester dehydrase-isomerase"/>
    <property type="match status" value="1"/>
</dbReference>
<dbReference type="InterPro" id="IPR029069">
    <property type="entry name" value="HotDog_dom_sf"/>
</dbReference>
<evidence type="ECO:0000313" key="5">
    <source>
        <dbReference type="Proteomes" id="UP000026682"/>
    </source>
</evidence>
<gene>
    <name evidence="4" type="ORF">L497_0608</name>
</gene>
<dbReference type="NCBIfam" id="TIGR00369">
    <property type="entry name" value="unchar_dom_1"/>
    <property type="match status" value="1"/>
</dbReference>
<dbReference type="Pfam" id="PF03061">
    <property type="entry name" value="4HBT"/>
    <property type="match status" value="1"/>
</dbReference>
<comment type="caution">
    <text evidence="4">The sequence shown here is derived from an EMBL/GenBank/DDBJ whole genome shotgun (WGS) entry which is preliminary data.</text>
</comment>
<dbReference type="EMBL" id="JFZZ01000089">
    <property type="protein sequence ID" value="KAK89752.1"/>
    <property type="molecule type" value="Genomic_DNA"/>
</dbReference>
<feature type="domain" description="Thioesterase" evidence="3">
    <location>
        <begin position="52"/>
        <end position="126"/>
    </location>
</feature>
<dbReference type="InterPro" id="IPR039298">
    <property type="entry name" value="ACOT13"/>
</dbReference>
<dbReference type="CDD" id="cd03443">
    <property type="entry name" value="PaaI_thioesterase"/>
    <property type="match status" value="1"/>
</dbReference>
<accession>A0A158M3P0</accession>
<protein>
    <recommendedName>
        <fullName evidence="3">Thioesterase domain-containing protein</fullName>
    </recommendedName>
</protein>
<keyword evidence="2" id="KW-0378">Hydrolase</keyword>
<reference evidence="4 5" key="1">
    <citation type="submission" date="2014-03" db="EMBL/GenBank/DDBJ databases">
        <title>Genome sequence of Bordetella holmseii.</title>
        <authorList>
            <person name="Harvill E."/>
            <person name="Goodfield L.L."/>
            <person name="Ivanov Y."/>
            <person name="Meyer J.A."/>
            <person name="Newth C."/>
            <person name="Cassiday P."/>
            <person name="Tondella M.L."/>
            <person name="Liao P."/>
            <person name="Zimmerman J."/>
            <person name="Meert K."/>
            <person name="Wessel D."/>
            <person name="Berger J."/>
            <person name="Dean J.M."/>
            <person name="Holubkov R."/>
            <person name="Burr J."/>
            <person name="Liu T."/>
            <person name="Brinkac L.M."/>
            <person name="Sanka R."/>
            <person name="Kim M."/>
            <person name="Losada L."/>
        </authorList>
    </citation>
    <scope>NUCLEOTIDE SEQUENCE [LARGE SCALE GENOMIC DNA]</scope>
    <source>
        <strain evidence="4 5">CDC-H585-BH</strain>
    </source>
</reference>
<dbReference type="PANTHER" id="PTHR21660:SF1">
    <property type="entry name" value="ACYL-COENZYME A THIOESTERASE 13"/>
    <property type="match status" value="1"/>
</dbReference>
<proteinExistence type="inferred from homology"/>
<comment type="similarity">
    <text evidence="1">Belongs to the thioesterase PaaI family.</text>
</comment>
<dbReference type="InterPro" id="IPR003736">
    <property type="entry name" value="PAAI_dom"/>
</dbReference>
<dbReference type="PANTHER" id="PTHR21660">
    <property type="entry name" value="THIOESTERASE SUPERFAMILY MEMBER-RELATED"/>
    <property type="match status" value="1"/>
</dbReference>
<dbReference type="Proteomes" id="UP000026682">
    <property type="component" value="Unassembled WGS sequence"/>
</dbReference>